<dbReference type="EMBL" id="HBUE01222719">
    <property type="protein sequence ID" value="CAG6540428.1"/>
    <property type="molecule type" value="Transcribed_RNA"/>
</dbReference>
<dbReference type="EMBL" id="HBUE01222724">
    <property type="protein sequence ID" value="CAG6540431.1"/>
    <property type="molecule type" value="Transcribed_RNA"/>
</dbReference>
<dbReference type="EMBL" id="HBUE01329388">
    <property type="protein sequence ID" value="CAG6592497.1"/>
    <property type="molecule type" value="Transcribed_RNA"/>
</dbReference>
<dbReference type="EMBL" id="HBUE01329389">
    <property type="protein sequence ID" value="CAG6592498.1"/>
    <property type="molecule type" value="Transcribed_RNA"/>
</dbReference>
<dbReference type="AlphaFoldDB" id="A0A8D8KLZ2"/>
<proteinExistence type="predicted"/>
<reference evidence="1" key="1">
    <citation type="submission" date="2021-05" db="EMBL/GenBank/DDBJ databases">
        <authorList>
            <person name="Alioto T."/>
            <person name="Alioto T."/>
            <person name="Gomez Garrido J."/>
        </authorList>
    </citation>
    <scope>NUCLEOTIDE SEQUENCE</scope>
</reference>
<dbReference type="EMBL" id="HBUE01065461">
    <property type="protein sequence ID" value="CAG6470516.1"/>
    <property type="molecule type" value="Transcribed_RNA"/>
</dbReference>
<dbReference type="EMBL" id="HBUE01329390">
    <property type="protein sequence ID" value="CAG6592499.1"/>
    <property type="molecule type" value="Transcribed_RNA"/>
</dbReference>
<sequence>MCAFRGAGWKQKFRSTKQWVVVSRKMQNVERWDGGVGNNCNCVIFGGFGKYTSEQHSPSTAAGGGELFVGLGLSDCVACVCLIGTFPQMHSYFQLTCNALDNECTKVVIYRAHDFGLV</sequence>
<organism evidence="1">
    <name type="scientific">Culex pipiens</name>
    <name type="common">House mosquito</name>
    <dbReference type="NCBI Taxonomy" id="7175"/>
    <lineage>
        <taxon>Eukaryota</taxon>
        <taxon>Metazoa</taxon>
        <taxon>Ecdysozoa</taxon>
        <taxon>Arthropoda</taxon>
        <taxon>Hexapoda</taxon>
        <taxon>Insecta</taxon>
        <taxon>Pterygota</taxon>
        <taxon>Neoptera</taxon>
        <taxon>Endopterygota</taxon>
        <taxon>Diptera</taxon>
        <taxon>Nematocera</taxon>
        <taxon>Culicoidea</taxon>
        <taxon>Culicidae</taxon>
        <taxon>Culicinae</taxon>
        <taxon>Culicini</taxon>
        <taxon>Culex</taxon>
        <taxon>Culex</taxon>
    </lineage>
</organism>
<name>A0A8D8KLZ2_CULPI</name>
<dbReference type="EMBL" id="HBUE01222720">
    <property type="protein sequence ID" value="CAG6540429.1"/>
    <property type="molecule type" value="Transcribed_RNA"/>
</dbReference>
<dbReference type="EMBL" id="HBUE01222721">
    <property type="protein sequence ID" value="CAG6540430.1"/>
    <property type="molecule type" value="Transcribed_RNA"/>
</dbReference>
<accession>A0A8D8KLZ2</accession>
<protein>
    <submittedName>
        <fullName evidence="1">(northern house mosquito) hypothetical protein</fullName>
    </submittedName>
</protein>
<evidence type="ECO:0000313" key="1">
    <source>
        <dbReference type="EMBL" id="CAG6592498.1"/>
    </source>
</evidence>
<dbReference type="EMBL" id="HBUE01329393">
    <property type="protein sequence ID" value="CAG6592500.1"/>
    <property type="molecule type" value="Transcribed_RNA"/>
</dbReference>